<dbReference type="EnsemblPlants" id="evm.model.01.634">
    <property type="protein sequence ID" value="cds.evm.model.01.634"/>
    <property type="gene ID" value="evm.TU.01.634"/>
</dbReference>
<dbReference type="Proteomes" id="UP000596661">
    <property type="component" value="Chromosome 1"/>
</dbReference>
<comment type="similarity">
    <text evidence="1">Belongs to the plant acyltransferase family.</text>
</comment>
<dbReference type="OMA" id="VHVVPIQ"/>
<dbReference type="PANTHER" id="PTHR31147:SF1">
    <property type="entry name" value="ACYL TRANSFERASE 4"/>
    <property type="match status" value="1"/>
</dbReference>
<dbReference type="GO" id="GO:0009836">
    <property type="term" value="P:fruit ripening, climacteric"/>
    <property type="evidence" value="ECO:0007669"/>
    <property type="project" value="UniProtKB-ARBA"/>
</dbReference>
<organism evidence="4 5">
    <name type="scientific">Cannabis sativa</name>
    <name type="common">Hemp</name>
    <name type="synonym">Marijuana</name>
    <dbReference type="NCBI Taxonomy" id="3483"/>
    <lineage>
        <taxon>Eukaryota</taxon>
        <taxon>Viridiplantae</taxon>
        <taxon>Streptophyta</taxon>
        <taxon>Embryophyta</taxon>
        <taxon>Tracheophyta</taxon>
        <taxon>Spermatophyta</taxon>
        <taxon>Magnoliopsida</taxon>
        <taxon>eudicotyledons</taxon>
        <taxon>Gunneridae</taxon>
        <taxon>Pentapetalae</taxon>
        <taxon>rosids</taxon>
        <taxon>fabids</taxon>
        <taxon>Rosales</taxon>
        <taxon>Cannabaceae</taxon>
        <taxon>Cannabis</taxon>
    </lineage>
</organism>
<accession>A0A803NQ05</accession>
<protein>
    <submittedName>
        <fullName evidence="4">Uncharacterized protein</fullName>
    </submittedName>
</protein>
<dbReference type="Pfam" id="PF02458">
    <property type="entry name" value="Transferase"/>
    <property type="match status" value="1"/>
</dbReference>
<keyword evidence="2" id="KW-0808">Transferase</keyword>
<dbReference type="AlphaFoldDB" id="A0A803NQ05"/>
<dbReference type="GO" id="GO:0016746">
    <property type="term" value="F:acyltransferase activity"/>
    <property type="evidence" value="ECO:0007669"/>
    <property type="project" value="UniProtKB-KW"/>
</dbReference>
<proteinExistence type="inferred from homology"/>
<evidence type="ECO:0000313" key="5">
    <source>
        <dbReference type="Proteomes" id="UP000596661"/>
    </source>
</evidence>
<evidence type="ECO:0000256" key="3">
    <source>
        <dbReference type="ARBA" id="ARBA00023315"/>
    </source>
</evidence>
<dbReference type="EMBL" id="UZAU01000018">
    <property type="status" value="NOT_ANNOTATED_CDS"/>
    <property type="molecule type" value="Genomic_DNA"/>
</dbReference>
<evidence type="ECO:0000256" key="2">
    <source>
        <dbReference type="ARBA" id="ARBA00022679"/>
    </source>
</evidence>
<reference evidence="4" key="2">
    <citation type="submission" date="2021-03" db="UniProtKB">
        <authorList>
            <consortium name="EnsemblPlants"/>
        </authorList>
    </citation>
    <scope>IDENTIFICATION</scope>
</reference>
<sequence length="358" mass="39956">MSLSVVRSSESLVKPREKTPCTTLELSAMDKVPVLRCNARTLHVYKKGGKGAASAIREALSRALVPYYPLAGRLKEYSTNPNIGLQVDCCGEGVWFVDASSDSKLEHFNYFDDLIDASNYSAVSSSHDHLLPNHIHGSLLGDQPLVQIQVTRFACDGFVMGLVFSHIICDGLGAAQFLNAVGEFARGFDRLTVDPVWLVFFANCRQLMQPPLPEGFYGNCFFPVTIKASKKFVANASVVEVVKMIQQGKAKLGEEFDNYRKSRNENDGMEEEREDPFMQPLSYNTLFVSEWGRLGFNQVDMGWGQPLHIVPIQGSAIIPAGIVGWQPAPKRGIRLMSWCVEEPHRHLFLSHIMRLFTI</sequence>
<keyword evidence="3" id="KW-0012">Acyltransferase</keyword>
<dbReference type="InterPro" id="IPR050898">
    <property type="entry name" value="Plant_acyltransferase"/>
</dbReference>
<keyword evidence="5" id="KW-1185">Reference proteome</keyword>
<dbReference type="SUPFAM" id="SSF52777">
    <property type="entry name" value="CoA-dependent acyltransferases"/>
    <property type="match status" value="1"/>
</dbReference>
<evidence type="ECO:0000313" key="4">
    <source>
        <dbReference type="EnsemblPlants" id="cds.evm.model.01.634"/>
    </source>
</evidence>
<dbReference type="InterPro" id="IPR023213">
    <property type="entry name" value="CAT-like_dom_sf"/>
</dbReference>
<name>A0A803NQ05_CANSA</name>
<dbReference type="Gene3D" id="3.30.559.10">
    <property type="entry name" value="Chloramphenicol acetyltransferase-like domain"/>
    <property type="match status" value="1"/>
</dbReference>
<dbReference type="PANTHER" id="PTHR31147">
    <property type="entry name" value="ACYL TRANSFERASE 4"/>
    <property type="match status" value="1"/>
</dbReference>
<reference evidence="4" key="1">
    <citation type="submission" date="2018-11" db="EMBL/GenBank/DDBJ databases">
        <authorList>
            <person name="Grassa J C."/>
        </authorList>
    </citation>
    <scope>NUCLEOTIDE SEQUENCE [LARGE SCALE GENOMIC DNA]</scope>
</reference>
<evidence type="ECO:0000256" key="1">
    <source>
        <dbReference type="ARBA" id="ARBA00009861"/>
    </source>
</evidence>
<dbReference type="Gramene" id="evm.model.01.634">
    <property type="protein sequence ID" value="cds.evm.model.01.634"/>
    <property type="gene ID" value="evm.TU.01.634"/>
</dbReference>